<accession>A0A1H9CLA9</accession>
<evidence type="ECO:0000313" key="4">
    <source>
        <dbReference type="Proteomes" id="UP000199028"/>
    </source>
</evidence>
<keyword evidence="2" id="KW-1133">Transmembrane helix</keyword>
<dbReference type="AlphaFoldDB" id="A0A1H9CLA9"/>
<keyword evidence="2" id="KW-0812">Transmembrane</keyword>
<keyword evidence="4" id="KW-1185">Reference proteome</keyword>
<evidence type="ECO:0000256" key="2">
    <source>
        <dbReference type="SAM" id="Phobius"/>
    </source>
</evidence>
<gene>
    <name evidence="3" type="ORF">SAMN05216195_101816</name>
</gene>
<protein>
    <submittedName>
        <fullName evidence="3">Uncharacterized protein</fullName>
    </submittedName>
</protein>
<sequence>MAHVDRETDNEIEGNVSGTAFQAGSIAFNLGVADKSKRGRAFWGVTASVAVVAVAGVSTMAMNLTSPGESTGETPAAVTSAHSTEATVTSAPVSAGIPPATTTAGRPAPIVTTARRTVSAPPVVPPVVTTTAAEAATLPPASTGDGVRFSGTVPFGSYNLDLEQPRGMDGMNVWPLTPGRLHGDENYWLAEWAGDGTPGRAECDTDISQRGTRDATNLVAGSRVCGRTPGGRIFLVDVTAVDSMTITGQVTVWE</sequence>
<evidence type="ECO:0000256" key="1">
    <source>
        <dbReference type="SAM" id="MobiDB-lite"/>
    </source>
</evidence>
<keyword evidence="2" id="KW-0472">Membrane</keyword>
<dbReference type="EMBL" id="FOFT01000001">
    <property type="protein sequence ID" value="SEQ01985.1"/>
    <property type="molecule type" value="Genomic_DNA"/>
</dbReference>
<organism evidence="3 4">
    <name type="scientific">Lentzea flaviverrucosa</name>
    <dbReference type="NCBI Taxonomy" id="200379"/>
    <lineage>
        <taxon>Bacteria</taxon>
        <taxon>Bacillati</taxon>
        <taxon>Actinomycetota</taxon>
        <taxon>Actinomycetes</taxon>
        <taxon>Pseudonocardiales</taxon>
        <taxon>Pseudonocardiaceae</taxon>
        <taxon>Lentzea</taxon>
    </lineage>
</organism>
<dbReference type="Proteomes" id="UP000199028">
    <property type="component" value="Unassembled WGS sequence"/>
</dbReference>
<proteinExistence type="predicted"/>
<feature type="transmembrane region" description="Helical" evidence="2">
    <location>
        <begin position="41"/>
        <end position="62"/>
    </location>
</feature>
<evidence type="ECO:0000313" key="3">
    <source>
        <dbReference type="EMBL" id="SEQ01985.1"/>
    </source>
</evidence>
<name>A0A1H9CLA9_9PSEU</name>
<feature type="region of interest" description="Disordered" evidence="1">
    <location>
        <begin position="87"/>
        <end position="106"/>
    </location>
</feature>
<dbReference type="RefSeq" id="WP_170176413.1">
    <property type="nucleotide sequence ID" value="NZ_FOFT01000001.1"/>
</dbReference>
<feature type="compositionally biased region" description="Low complexity" evidence="1">
    <location>
        <begin position="95"/>
        <end position="106"/>
    </location>
</feature>
<reference evidence="4" key="1">
    <citation type="submission" date="2016-10" db="EMBL/GenBank/DDBJ databases">
        <authorList>
            <person name="Varghese N."/>
            <person name="Submissions S."/>
        </authorList>
    </citation>
    <scope>NUCLEOTIDE SEQUENCE [LARGE SCALE GENOMIC DNA]</scope>
    <source>
        <strain evidence="4">CGMCC 4.578</strain>
    </source>
</reference>